<feature type="transmembrane region" description="Helical" evidence="12">
    <location>
        <begin position="180"/>
        <end position="198"/>
    </location>
</feature>
<evidence type="ECO:0000256" key="1">
    <source>
        <dbReference type="ARBA" id="ARBA00004141"/>
    </source>
</evidence>
<comment type="catalytic activity">
    <reaction evidence="11">
        <text>[Wnt protein]-L-serine + (9Z)-hexadecenoyl-CoA = [Wnt protein]-O-(9Z)-hexadecenoyl-L-serine + CoA</text>
        <dbReference type="Rhea" id="RHEA:45336"/>
        <dbReference type="Rhea" id="RHEA-COMP:11170"/>
        <dbReference type="Rhea" id="RHEA-COMP:11171"/>
        <dbReference type="ChEBI" id="CHEBI:29999"/>
        <dbReference type="ChEBI" id="CHEBI:57287"/>
        <dbReference type="ChEBI" id="CHEBI:61540"/>
        <dbReference type="ChEBI" id="CHEBI:85189"/>
        <dbReference type="EC" id="2.3.1.250"/>
    </reaction>
</comment>
<evidence type="ECO:0000256" key="7">
    <source>
        <dbReference type="ARBA" id="ARBA00023315"/>
    </source>
</evidence>
<dbReference type="EMBL" id="AZBU02000004">
    <property type="protein sequence ID" value="TKR80857.1"/>
    <property type="molecule type" value="Genomic_DNA"/>
</dbReference>
<comment type="caution">
    <text evidence="13">The sequence shown here is derived from an EMBL/GenBank/DDBJ whole genome shotgun (WGS) entry which is preliminary data.</text>
</comment>
<keyword evidence="14" id="KW-1185">Reference proteome</keyword>
<dbReference type="STRING" id="34508.A0A4U5ND30"/>
<evidence type="ECO:0000313" key="14">
    <source>
        <dbReference type="Proteomes" id="UP000298663"/>
    </source>
</evidence>
<dbReference type="AlphaFoldDB" id="A0A4U5ND30"/>
<feature type="transmembrane region" description="Helical" evidence="12">
    <location>
        <begin position="77"/>
        <end position="94"/>
    </location>
</feature>
<evidence type="ECO:0000256" key="5">
    <source>
        <dbReference type="ARBA" id="ARBA00022989"/>
    </source>
</evidence>
<keyword evidence="6 12" id="KW-0472">Membrane</keyword>
<reference evidence="13 14" key="2">
    <citation type="journal article" date="2019" name="G3 (Bethesda)">
        <title>Hybrid Assembly of the Genome of the Entomopathogenic Nematode Steinernema carpocapsae Identifies the X-Chromosome.</title>
        <authorList>
            <person name="Serra L."/>
            <person name="Macchietto M."/>
            <person name="Macias-Munoz A."/>
            <person name="McGill C.J."/>
            <person name="Rodriguez I.M."/>
            <person name="Rodriguez B."/>
            <person name="Murad R."/>
            <person name="Mortazavi A."/>
        </authorList>
    </citation>
    <scope>NUCLEOTIDE SEQUENCE [LARGE SCALE GENOMIC DNA]</scope>
    <source>
        <strain evidence="13 14">ALL</strain>
    </source>
</reference>
<dbReference type="EC" id="2.3.1.250" evidence="9"/>
<evidence type="ECO:0000256" key="9">
    <source>
        <dbReference type="ARBA" id="ARBA00038867"/>
    </source>
</evidence>
<feature type="transmembrane region" description="Helical" evidence="12">
    <location>
        <begin position="261"/>
        <end position="279"/>
    </location>
</feature>
<comment type="subcellular location">
    <subcellularLocation>
        <location evidence="1">Membrane</location>
        <topology evidence="1">Multi-pass membrane protein</topology>
    </subcellularLocation>
</comment>
<dbReference type="OrthoDB" id="5968863at2759"/>
<name>A0A4U5ND30_STECR</name>
<proteinExistence type="inferred from homology"/>
<evidence type="ECO:0000256" key="4">
    <source>
        <dbReference type="ARBA" id="ARBA00022692"/>
    </source>
</evidence>
<evidence type="ECO:0000256" key="3">
    <source>
        <dbReference type="ARBA" id="ARBA00022687"/>
    </source>
</evidence>
<dbReference type="GO" id="GO:0016055">
    <property type="term" value="P:Wnt signaling pathway"/>
    <property type="evidence" value="ECO:0007669"/>
    <property type="project" value="UniProtKB-KW"/>
</dbReference>
<organism evidence="13 14">
    <name type="scientific">Steinernema carpocapsae</name>
    <name type="common">Entomopathogenic nematode</name>
    <dbReference type="NCBI Taxonomy" id="34508"/>
    <lineage>
        <taxon>Eukaryota</taxon>
        <taxon>Metazoa</taxon>
        <taxon>Ecdysozoa</taxon>
        <taxon>Nematoda</taxon>
        <taxon>Chromadorea</taxon>
        <taxon>Rhabditida</taxon>
        <taxon>Tylenchina</taxon>
        <taxon>Panagrolaimomorpha</taxon>
        <taxon>Strongyloidoidea</taxon>
        <taxon>Steinernematidae</taxon>
        <taxon>Steinernema</taxon>
    </lineage>
</organism>
<sequence length="457" mass="51989">MSLEEHDGFHDVFEDQLTMEEWEAYLQNYEVSSFPDESVRLCAEGVFQSICKQMAILILCSLLQGFSTPLRLKSPRFYDVLLCWIGLACLAYILPTTSTVYLVTLYAVFFVVLKALCGGLTCFKLISGAYSFMFLIGCQNLLDDAAFVSFRGALMIQIMKSVSISFDLSTQITGVSNFSLLAYLLNPGTLVFGPFITYDNFYNAKGLLQLGPNTFFKAFVAFLQSLVFLFTSTCLLDTYFSEWYDSHSILKEYKTALSFRLSHYYICYLSLASCLFSGIEIEQVSDWKLIEFPRSMVDVVVGWNVPMNHFLHKCVFNHSRKYGHLLAVMTTFLASSLLHGFNFQLTAVLLSLGIYSFAENQFRSRLSRRMNACVKARKCFEDCCHTHKSISVRATLVNFLFCLLSVYHLIYLGMVFDDSESQTSGYSMAHTISRWCEWNFSSHIVTGTMLLLGYTVL</sequence>
<keyword evidence="7" id="KW-0012">Acyltransferase</keyword>
<dbReference type="InterPro" id="IPR049941">
    <property type="entry name" value="LPLAT_7/PORCN-like"/>
</dbReference>
<keyword evidence="4 12" id="KW-0812">Transmembrane</keyword>
<feature type="transmembrane region" description="Helical" evidence="12">
    <location>
        <begin position="325"/>
        <end position="358"/>
    </location>
</feature>
<evidence type="ECO:0000256" key="8">
    <source>
        <dbReference type="ARBA" id="ARBA00038269"/>
    </source>
</evidence>
<dbReference type="GO" id="GO:0061355">
    <property type="term" value="P:Wnt protein secretion"/>
    <property type="evidence" value="ECO:0007669"/>
    <property type="project" value="TreeGrafter"/>
</dbReference>
<accession>A0A4U5ND30</accession>
<evidence type="ECO:0000256" key="2">
    <source>
        <dbReference type="ARBA" id="ARBA00022679"/>
    </source>
</evidence>
<evidence type="ECO:0000256" key="10">
    <source>
        <dbReference type="ARBA" id="ARBA00040371"/>
    </source>
</evidence>
<keyword evidence="5 12" id="KW-1133">Transmembrane helix</keyword>
<dbReference type="PANTHER" id="PTHR13906">
    <property type="entry name" value="PORCUPINE"/>
    <property type="match status" value="1"/>
</dbReference>
<feature type="transmembrane region" description="Helical" evidence="12">
    <location>
        <begin position="396"/>
        <end position="416"/>
    </location>
</feature>
<dbReference type="InterPro" id="IPR004299">
    <property type="entry name" value="MBOAT_fam"/>
</dbReference>
<dbReference type="GO" id="GO:0030258">
    <property type="term" value="P:lipid modification"/>
    <property type="evidence" value="ECO:0007669"/>
    <property type="project" value="TreeGrafter"/>
</dbReference>
<reference evidence="13 14" key="1">
    <citation type="journal article" date="2015" name="Genome Biol.">
        <title>Comparative genomics of Steinernema reveals deeply conserved gene regulatory networks.</title>
        <authorList>
            <person name="Dillman A.R."/>
            <person name="Macchietto M."/>
            <person name="Porter C.F."/>
            <person name="Rogers A."/>
            <person name="Williams B."/>
            <person name="Antoshechkin I."/>
            <person name="Lee M.M."/>
            <person name="Goodwin Z."/>
            <person name="Lu X."/>
            <person name="Lewis E.E."/>
            <person name="Goodrich-Blair H."/>
            <person name="Stock S.P."/>
            <person name="Adams B.J."/>
            <person name="Sternberg P.W."/>
            <person name="Mortazavi A."/>
        </authorList>
    </citation>
    <scope>NUCLEOTIDE SEQUENCE [LARGE SCALE GENOMIC DNA]</scope>
    <source>
        <strain evidence="13 14">ALL</strain>
    </source>
</reference>
<keyword evidence="2" id="KW-0808">Transferase</keyword>
<dbReference type="GO" id="GO:0016020">
    <property type="term" value="C:membrane"/>
    <property type="evidence" value="ECO:0007669"/>
    <property type="project" value="UniProtKB-SubCell"/>
</dbReference>
<dbReference type="PANTHER" id="PTHR13906:SF12">
    <property type="entry name" value="PROTEIN-SERINE O-PALMITOLEOYLTRANSFERASE PORCUPINE"/>
    <property type="match status" value="1"/>
</dbReference>
<feature type="transmembrane region" description="Helical" evidence="12">
    <location>
        <begin position="218"/>
        <end position="240"/>
    </location>
</feature>
<dbReference type="GO" id="GO:0017147">
    <property type="term" value="F:Wnt-protein binding"/>
    <property type="evidence" value="ECO:0007669"/>
    <property type="project" value="TreeGrafter"/>
</dbReference>
<gene>
    <name evidence="13" type="ORF">L596_014849</name>
</gene>
<evidence type="ECO:0000256" key="6">
    <source>
        <dbReference type="ARBA" id="ARBA00023136"/>
    </source>
</evidence>
<keyword evidence="3" id="KW-0879">Wnt signaling pathway</keyword>
<protein>
    <recommendedName>
        <fullName evidence="10">Protein-serine O-palmitoleoyltransferase porcupine</fullName>
        <ecNumber evidence="9">2.3.1.250</ecNumber>
    </recommendedName>
</protein>
<evidence type="ECO:0000256" key="12">
    <source>
        <dbReference type="SAM" id="Phobius"/>
    </source>
</evidence>
<comment type="similarity">
    <text evidence="8">Belongs to the membrane-bound acyltransferase family. Porcupine subfamily.</text>
</comment>
<evidence type="ECO:0000256" key="11">
    <source>
        <dbReference type="ARBA" id="ARBA00047978"/>
    </source>
</evidence>
<dbReference type="Pfam" id="PF03062">
    <property type="entry name" value="MBOAT"/>
    <property type="match status" value="1"/>
</dbReference>
<dbReference type="Proteomes" id="UP000298663">
    <property type="component" value="Unassembled WGS sequence"/>
</dbReference>
<evidence type="ECO:0000313" key="13">
    <source>
        <dbReference type="EMBL" id="TKR80857.1"/>
    </source>
</evidence>
<dbReference type="GO" id="GO:1990698">
    <property type="term" value="F:palmitoleoyltransferase activity"/>
    <property type="evidence" value="ECO:0007669"/>
    <property type="project" value="UniProtKB-EC"/>
</dbReference>
<dbReference type="GO" id="GO:0005783">
    <property type="term" value="C:endoplasmic reticulum"/>
    <property type="evidence" value="ECO:0007669"/>
    <property type="project" value="TreeGrafter"/>
</dbReference>